<reference evidence="1" key="1">
    <citation type="submission" date="2022-06" db="EMBL/GenBank/DDBJ databases">
        <title>Phylogenomic reconstructions and comparative analyses of Kickxellomycotina fungi.</title>
        <authorList>
            <person name="Reynolds N.K."/>
            <person name="Stajich J.E."/>
            <person name="Barry K."/>
            <person name="Grigoriev I.V."/>
            <person name="Crous P."/>
            <person name="Smith M.E."/>
        </authorList>
    </citation>
    <scope>NUCLEOTIDE SEQUENCE</scope>
    <source>
        <strain evidence="1">RSA 2271</strain>
    </source>
</reference>
<keyword evidence="2" id="KW-1185">Reference proteome</keyword>
<name>A0ACC1HU41_9FUNG</name>
<protein>
    <submittedName>
        <fullName evidence="1">Uncharacterized protein</fullName>
    </submittedName>
</protein>
<gene>
    <name evidence="1" type="ORF">EV182_002563</name>
</gene>
<feature type="non-terminal residue" evidence="1">
    <location>
        <position position="168"/>
    </location>
</feature>
<accession>A0ACC1HU41</accession>
<evidence type="ECO:0000313" key="2">
    <source>
        <dbReference type="Proteomes" id="UP001145114"/>
    </source>
</evidence>
<dbReference type="Proteomes" id="UP001145114">
    <property type="component" value="Unassembled WGS sequence"/>
</dbReference>
<evidence type="ECO:0000313" key="1">
    <source>
        <dbReference type="EMBL" id="KAJ1679186.1"/>
    </source>
</evidence>
<proteinExistence type="predicted"/>
<dbReference type="EMBL" id="JAMZIH010000545">
    <property type="protein sequence ID" value="KAJ1679186.1"/>
    <property type="molecule type" value="Genomic_DNA"/>
</dbReference>
<comment type="caution">
    <text evidence="1">The sequence shown here is derived from an EMBL/GenBank/DDBJ whole genome shotgun (WGS) entry which is preliminary data.</text>
</comment>
<organism evidence="1 2">
    <name type="scientific">Spiromyces aspiralis</name>
    <dbReference type="NCBI Taxonomy" id="68401"/>
    <lineage>
        <taxon>Eukaryota</taxon>
        <taxon>Fungi</taxon>
        <taxon>Fungi incertae sedis</taxon>
        <taxon>Zoopagomycota</taxon>
        <taxon>Kickxellomycotina</taxon>
        <taxon>Kickxellomycetes</taxon>
        <taxon>Kickxellales</taxon>
        <taxon>Kickxellaceae</taxon>
        <taxon>Spiromyces</taxon>
    </lineage>
</organism>
<sequence length="168" mass="19540">MDSLYEQSVDICLRARVYPELHKSLIHLVNTLYRSQSSDHERDISERNARSTYTSLYILYWCCYVRDNLPILRYLESSDDGEHRDPPVEFALKLWRAVIRSNYVQFSQLKCTANPQQLEIISHIIPAMRKTALAVIRSAYLNMAVSDLLVPLAMSQDDSDDDNNNRLE</sequence>